<dbReference type="CDD" id="cd00609">
    <property type="entry name" value="AAT_like"/>
    <property type="match status" value="1"/>
</dbReference>
<dbReference type="SUPFAM" id="SSF46785">
    <property type="entry name" value="Winged helix' DNA-binding domain"/>
    <property type="match status" value="1"/>
</dbReference>
<evidence type="ECO:0000256" key="3">
    <source>
        <dbReference type="ARBA" id="ARBA00023015"/>
    </source>
</evidence>
<organism evidence="7 8">
    <name type="scientific">Mycolicibacterium doricum</name>
    <dbReference type="NCBI Taxonomy" id="126673"/>
    <lineage>
        <taxon>Bacteria</taxon>
        <taxon>Bacillati</taxon>
        <taxon>Actinomycetota</taxon>
        <taxon>Actinomycetes</taxon>
        <taxon>Mycobacteriales</taxon>
        <taxon>Mycobacteriaceae</taxon>
        <taxon>Mycolicibacterium</taxon>
    </lineage>
</organism>
<keyword evidence="3" id="KW-0805">Transcription regulation</keyword>
<dbReference type="Gene3D" id="3.90.1150.10">
    <property type="entry name" value="Aspartate Aminotransferase, domain 1"/>
    <property type="match status" value="1"/>
</dbReference>
<dbReference type="PANTHER" id="PTHR46577">
    <property type="entry name" value="HTH-TYPE TRANSCRIPTIONAL REGULATORY PROTEIN GABR"/>
    <property type="match status" value="1"/>
</dbReference>
<dbReference type="GO" id="GO:0003677">
    <property type="term" value="F:DNA binding"/>
    <property type="evidence" value="ECO:0007669"/>
    <property type="project" value="UniProtKB-KW"/>
</dbReference>
<evidence type="ECO:0000256" key="2">
    <source>
        <dbReference type="ARBA" id="ARBA00022898"/>
    </source>
</evidence>
<keyword evidence="2" id="KW-0663">Pyridoxal phosphate</keyword>
<dbReference type="Pfam" id="PF00155">
    <property type="entry name" value="Aminotran_1_2"/>
    <property type="match status" value="1"/>
</dbReference>
<dbReference type="InterPro" id="IPR051446">
    <property type="entry name" value="HTH_trans_reg/aminotransferase"/>
</dbReference>
<dbReference type="InterPro" id="IPR004839">
    <property type="entry name" value="Aminotransferase_I/II_large"/>
</dbReference>
<keyword evidence="5" id="KW-0804">Transcription</keyword>
<dbReference type="PROSITE" id="PS50949">
    <property type="entry name" value="HTH_GNTR"/>
    <property type="match status" value="1"/>
</dbReference>
<feature type="domain" description="HTH gntR-type" evidence="6">
    <location>
        <begin position="39"/>
        <end position="108"/>
    </location>
</feature>
<dbReference type="InterPro" id="IPR000524">
    <property type="entry name" value="Tscrpt_reg_HTH_GntR"/>
</dbReference>
<dbReference type="InterPro" id="IPR015424">
    <property type="entry name" value="PyrdxlP-dep_Trfase"/>
</dbReference>
<reference evidence="7 8" key="1">
    <citation type="submission" date="2016-01" db="EMBL/GenBank/DDBJ databases">
        <title>The new phylogeny of the genus Mycobacterium.</title>
        <authorList>
            <person name="Tarcisio F."/>
            <person name="Conor M."/>
            <person name="Antonella G."/>
            <person name="Elisabetta G."/>
            <person name="Giulia F.S."/>
            <person name="Sara T."/>
            <person name="Anna F."/>
            <person name="Clotilde B."/>
            <person name="Roberto B."/>
            <person name="Veronica D.S."/>
            <person name="Fabio R."/>
            <person name="Monica P."/>
            <person name="Olivier J."/>
            <person name="Enrico T."/>
            <person name="Nicola S."/>
        </authorList>
    </citation>
    <scope>NUCLEOTIDE SEQUENCE [LARGE SCALE GENOMIC DNA]</scope>
    <source>
        <strain evidence="7 8">DSM 44339</strain>
    </source>
</reference>
<gene>
    <name evidence="7" type="ORF">AWC01_06085</name>
</gene>
<dbReference type="Proteomes" id="UP000193564">
    <property type="component" value="Unassembled WGS sequence"/>
</dbReference>
<dbReference type="Gene3D" id="3.40.640.10">
    <property type="entry name" value="Type I PLP-dependent aspartate aminotransferase-like (Major domain)"/>
    <property type="match status" value="1"/>
</dbReference>
<dbReference type="STRING" id="126673.AWC01_06085"/>
<dbReference type="RefSeq" id="WP_085189017.1">
    <property type="nucleotide sequence ID" value="NZ_LQOS01000018.1"/>
</dbReference>
<dbReference type="SUPFAM" id="SSF53383">
    <property type="entry name" value="PLP-dependent transferases"/>
    <property type="match status" value="1"/>
</dbReference>
<dbReference type="InterPro" id="IPR036390">
    <property type="entry name" value="WH_DNA-bd_sf"/>
</dbReference>
<sequence>MTPETPARDLSARDLSARDLDVDRLARELGNWRTASSSGPVYQGLADGIRMLIVDGRLPIGARLPSERALADRLRVSRTTVTSAYAQLREDGYLLARRGARSTTALPATLNAPVPPVAARGAVNLANAALAAPAPAVLAALTTATQQMAPYLDDTGIELVGVPSLREAVAAEYCARGLPTEPDDIMITTGALHAIGLILATYTQPGDRVLVEQPTYHGALAAIATAGGRPVPVAIAEDGWDLVAVHTVIRQLAPTLAYLVPDNHNPTGRTMRLQQRRELAALIADTGTRTIIDETMTEVWLDEPVPPPVATAMTRRRDLLLTTGSMSKSFWGGLRIGWIRADQATLASIAALRPSIDMGTPILEQLAAAELLRGGAEVLPERRELLRTRRARMLSLLAERLPDWQPCPGGGGLALWMRLPAPMSSALSAAASRMGLDVPPGPRFGVDGSLERFIRIPYTLPPEQMTEAVTLLARAWHAVTGAAASQRVVVV</sequence>
<dbReference type="InterPro" id="IPR015422">
    <property type="entry name" value="PyrdxlP-dep_Trfase_small"/>
</dbReference>
<evidence type="ECO:0000313" key="8">
    <source>
        <dbReference type="Proteomes" id="UP000193564"/>
    </source>
</evidence>
<keyword evidence="8" id="KW-1185">Reference proteome</keyword>
<dbReference type="EMBL" id="LQOS01000018">
    <property type="protein sequence ID" value="ORV43474.1"/>
    <property type="molecule type" value="Genomic_DNA"/>
</dbReference>
<evidence type="ECO:0000256" key="5">
    <source>
        <dbReference type="ARBA" id="ARBA00023163"/>
    </source>
</evidence>
<dbReference type="PRINTS" id="PR00035">
    <property type="entry name" value="HTHGNTR"/>
</dbReference>
<name>A0A1X1TFX8_9MYCO</name>
<evidence type="ECO:0000259" key="6">
    <source>
        <dbReference type="PROSITE" id="PS50949"/>
    </source>
</evidence>
<dbReference type="AlphaFoldDB" id="A0A1X1TFX8"/>
<protein>
    <submittedName>
        <fullName evidence="7">GntR family transcriptional regulator</fullName>
    </submittedName>
</protein>
<evidence type="ECO:0000313" key="7">
    <source>
        <dbReference type="EMBL" id="ORV43474.1"/>
    </source>
</evidence>
<dbReference type="GO" id="GO:0030170">
    <property type="term" value="F:pyridoxal phosphate binding"/>
    <property type="evidence" value="ECO:0007669"/>
    <property type="project" value="InterPro"/>
</dbReference>
<dbReference type="GO" id="GO:0003700">
    <property type="term" value="F:DNA-binding transcription factor activity"/>
    <property type="evidence" value="ECO:0007669"/>
    <property type="project" value="InterPro"/>
</dbReference>
<evidence type="ECO:0000256" key="4">
    <source>
        <dbReference type="ARBA" id="ARBA00023125"/>
    </source>
</evidence>
<dbReference type="Pfam" id="PF00392">
    <property type="entry name" value="GntR"/>
    <property type="match status" value="1"/>
</dbReference>
<evidence type="ECO:0000256" key="1">
    <source>
        <dbReference type="ARBA" id="ARBA00005384"/>
    </source>
</evidence>
<comment type="similarity">
    <text evidence="1">In the C-terminal section; belongs to the class-I pyridoxal-phosphate-dependent aminotransferase family.</text>
</comment>
<proteinExistence type="inferred from homology"/>
<keyword evidence="4" id="KW-0238">DNA-binding</keyword>
<dbReference type="InterPro" id="IPR036388">
    <property type="entry name" value="WH-like_DNA-bd_sf"/>
</dbReference>
<comment type="caution">
    <text evidence="7">The sequence shown here is derived from an EMBL/GenBank/DDBJ whole genome shotgun (WGS) entry which is preliminary data.</text>
</comment>
<dbReference type="InterPro" id="IPR015421">
    <property type="entry name" value="PyrdxlP-dep_Trfase_major"/>
</dbReference>
<dbReference type="Gene3D" id="1.10.10.10">
    <property type="entry name" value="Winged helix-like DNA-binding domain superfamily/Winged helix DNA-binding domain"/>
    <property type="match status" value="1"/>
</dbReference>
<accession>A0A1X1TFX8</accession>
<dbReference type="SMART" id="SM00345">
    <property type="entry name" value="HTH_GNTR"/>
    <property type="match status" value="1"/>
</dbReference>
<dbReference type="PANTHER" id="PTHR46577:SF1">
    <property type="entry name" value="HTH-TYPE TRANSCRIPTIONAL REGULATORY PROTEIN GABR"/>
    <property type="match status" value="1"/>
</dbReference>
<dbReference type="OrthoDB" id="199743at2"/>
<dbReference type="CDD" id="cd07377">
    <property type="entry name" value="WHTH_GntR"/>
    <property type="match status" value="1"/>
</dbReference>